<dbReference type="EMBL" id="JAASQP010000001">
    <property type="protein sequence ID" value="NIJ25177.1"/>
    <property type="molecule type" value="Genomic_DNA"/>
</dbReference>
<protein>
    <submittedName>
        <fullName evidence="1">Uncharacterized protein</fullName>
    </submittedName>
</protein>
<reference evidence="1 2" key="1">
    <citation type="submission" date="2020-03" db="EMBL/GenBank/DDBJ databases">
        <title>Genomic Encyclopedia of Type Strains, Phase IV (KMG-IV): sequencing the most valuable type-strain genomes for metagenomic binning, comparative biology and taxonomic classification.</title>
        <authorList>
            <person name="Goeker M."/>
        </authorList>
    </citation>
    <scope>NUCLEOTIDE SEQUENCE [LARGE SCALE GENOMIC DNA]</scope>
    <source>
        <strain evidence="1 2">DSM 22753</strain>
    </source>
</reference>
<sequence>MRNALICVAVMAALLLLWPLAFGTHGGGRVDAATVRIAVPPVAR</sequence>
<dbReference type="Proteomes" id="UP000788153">
    <property type="component" value="Unassembled WGS sequence"/>
</dbReference>
<gene>
    <name evidence="1" type="ORF">FHT01_002719</name>
</gene>
<proteinExistence type="predicted"/>
<evidence type="ECO:0000313" key="2">
    <source>
        <dbReference type="Proteomes" id="UP000788153"/>
    </source>
</evidence>
<dbReference type="RefSeq" id="WP_279588145.1">
    <property type="nucleotide sequence ID" value="NZ_BAAAEV010000001.1"/>
</dbReference>
<organism evidence="1 2">
    <name type="scientific">Sphingomonas japonica</name>
    <dbReference type="NCBI Taxonomy" id="511662"/>
    <lineage>
        <taxon>Bacteria</taxon>
        <taxon>Pseudomonadati</taxon>
        <taxon>Pseudomonadota</taxon>
        <taxon>Alphaproteobacteria</taxon>
        <taxon>Sphingomonadales</taxon>
        <taxon>Sphingomonadaceae</taxon>
        <taxon>Sphingomonas</taxon>
    </lineage>
</organism>
<evidence type="ECO:0000313" key="1">
    <source>
        <dbReference type="EMBL" id="NIJ25177.1"/>
    </source>
</evidence>
<name>A0ABX0U770_9SPHN</name>
<comment type="caution">
    <text evidence="1">The sequence shown here is derived from an EMBL/GenBank/DDBJ whole genome shotgun (WGS) entry which is preliminary data.</text>
</comment>
<accession>A0ABX0U770</accession>
<keyword evidence="2" id="KW-1185">Reference proteome</keyword>